<evidence type="ECO:0000313" key="8">
    <source>
        <dbReference type="Proteomes" id="UP000295525"/>
    </source>
</evidence>
<protein>
    <submittedName>
        <fullName evidence="7">Glyoxylase-like metal-dependent hydrolase (Beta-lactamase superfamily II)</fullName>
    </submittedName>
</protein>
<evidence type="ECO:0000256" key="3">
    <source>
        <dbReference type="ARBA" id="ARBA00022723"/>
    </source>
</evidence>
<dbReference type="InterPro" id="IPR036866">
    <property type="entry name" value="RibonucZ/Hydroxyglut_hydro"/>
</dbReference>
<dbReference type="CDD" id="cd07729">
    <property type="entry name" value="AHL_lactonase_MBL-fold"/>
    <property type="match status" value="1"/>
</dbReference>
<dbReference type="Proteomes" id="UP000295525">
    <property type="component" value="Unassembled WGS sequence"/>
</dbReference>
<dbReference type="GO" id="GO:0016787">
    <property type="term" value="F:hydrolase activity"/>
    <property type="evidence" value="ECO:0007669"/>
    <property type="project" value="UniProtKB-KW"/>
</dbReference>
<dbReference type="InterPro" id="IPR051013">
    <property type="entry name" value="MBL_superfamily_lactonases"/>
</dbReference>
<dbReference type="EMBL" id="SMAJ01000004">
    <property type="protein sequence ID" value="TCT08876.1"/>
    <property type="molecule type" value="Genomic_DNA"/>
</dbReference>
<dbReference type="OrthoDB" id="5443440at2"/>
<dbReference type="InterPro" id="IPR001279">
    <property type="entry name" value="Metallo-B-lactamas"/>
</dbReference>
<feature type="domain" description="Metallo-beta-lactamase" evidence="6">
    <location>
        <begin position="35"/>
        <end position="235"/>
    </location>
</feature>
<dbReference type="Pfam" id="PF00753">
    <property type="entry name" value="Lactamase_B"/>
    <property type="match status" value="1"/>
</dbReference>
<evidence type="ECO:0000256" key="1">
    <source>
        <dbReference type="ARBA" id="ARBA00001947"/>
    </source>
</evidence>
<dbReference type="SUPFAM" id="SSF56281">
    <property type="entry name" value="Metallo-hydrolase/oxidoreductase"/>
    <property type="match status" value="1"/>
</dbReference>
<dbReference type="PANTHER" id="PTHR42978:SF7">
    <property type="entry name" value="METALLO-HYDROLASE RV2300C-RELATED"/>
    <property type="match status" value="1"/>
</dbReference>
<accession>A0A4R3M772</accession>
<dbReference type="AlphaFoldDB" id="A0A4R3M772"/>
<dbReference type="PANTHER" id="PTHR42978">
    <property type="entry name" value="QUORUM-QUENCHING LACTONASE YTNP-RELATED-RELATED"/>
    <property type="match status" value="1"/>
</dbReference>
<organism evidence="7 8">
    <name type="scientific">Paralcaligenes ureilyticus</name>
    <dbReference type="NCBI Taxonomy" id="627131"/>
    <lineage>
        <taxon>Bacteria</taxon>
        <taxon>Pseudomonadati</taxon>
        <taxon>Pseudomonadota</taxon>
        <taxon>Betaproteobacteria</taxon>
        <taxon>Burkholderiales</taxon>
        <taxon>Alcaligenaceae</taxon>
        <taxon>Paralcaligenes</taxon>
    </lineage>
</organism>
<evidence type="ECO:0000259" key="6">
    <source>
        <dbReference type="SMART" id="SM00849"/>
    </source>
</evidence>
<proteinExistence type="inferred from homology"/>
<evidence type="ECO:0000313" key="7">
    <source>
        <dbReference type="EMBL" id="TCT08876.1"/>
    </source>
</evidence>
<sequence length="264" mass="29801">MHPYEVYAIRYAHHERRASQNFLGGDADDGPMPMDYFLWAIKGPDIVYIVDTGFDQAMAKKRGREFLLAPESALQTLGISHEKVRDVIVTHLHHDHAGNHHLFPNATFHLQDREMAYATGRAMCHCCMRLPYEEGDVVQMVRRVFAGRVRFHDGAREIAPGISVHHMGGHTDGIQCVRVYTRRGYMVLASDVAHYYANMEQGRPFPFLTNVPDSLEAYARLRELASAENLIIPGHDPLVLRRFPLAVPGVDGIVRLDAEPLHSA</sequence>
<gene>
    <name evidence="7" type="ORF">EDC26_10434</name>
</gene>
<evidence type="ECO:0000256" key="5">
    <source>
        <dbReference type="ARBA" id="ARBA00022833"/>
    </source>
</evidence>
<dbReference type="SMART" id="SM00849">
    <property type="entry name" value="Lactamase_B"/>
    <property type="match status" value="1"/>
</dbReference>
<evidence type="ECO:0000256" key="2">
    <source>
        <dbReference type="ARBA" id="ARBA00007749"/>
    </source>
</evidence>
<comment type="caution">
    <text evidence="7">The sequence shown here is derived from an EMBL/GenBank/DDBJ whole genome shotgun (WGS) entry which is preliminary data.</text>
</comment>
<comment type="cofactor">
    <cofactor evidence="1">
        <name>Zn(2+)</name>
        <dbReference type="ChEBI" id="CHEBI:29105"/>
    </cofactor>
</comment>
<name>A0A4R3M772_9BURK</name>
<keyword evidence="4 7" id="KW-0378">Hydrolase</keyword>
<reference evidence="7 8" key="1">
    <citation type="submission" date="2019-03" db="EMBL/GenBank/DDBJ databases">
        <title>Genomic Encyclopedia of Type Strains, Phase IV (KMG-IV): sequencing the most valuable type-strain genomes for metagenomic binning, comparative biology and taxonomic classification.</title>
        <authorList>
            <person name="Goeker M."/>
        </authorList>
    </citation>
    <scope>NUCLEOTIDE SEQUENCE [LARGE SCALE GENOMIC DNA]</scope>
    <source>
        <strain evidence="7 8">DSM 24591</strain>
    </source>
</reference>
<evidence type="ECO:0000256" key="4">
    <source>
        <dbReference type="ARBA" id="ARBA00022801"/>
    </source>
</evidence>
<keyword evidence="8" id="KW-1185">Reference proteome</keyword>
<keyword evidence="3" id="KW-0479">Metal-binding</keyword>
<dbReference type="RefSeq" id="WP_132580892.1">
    <property type="nucleotide sequence ID" value="NZ_SMAJ01000004.1"/>
</dbReference>
<keyword evidence="5" id="KW-0862">Zinc</keyword>
<comment type="similarity">
    <text evidence="2">Belongs to the metallo-beta-lactamase superfamily.</text>
</comment>
<dbReference type="GO" id="GO:0046872">
    <property type="term" value="F:metal ion binding"/>
    <property type="evidence" value="ECO:0007669"/>
    <property type="project" value="UniProtKB-KW"/>
</dbReference>
<dbReference type="Gene3D" id="3.60.15.10">
    <property type="entry name" value="Ribonuclease Z/Hydroxyacylglutathione hydrolase-like"/>
    <property type="match status" value="1"/>
</dbReference>